<dbReference type="AlphaFoldDB" id="A0A0C2W1V7"/>
<comment type="caution">
    <text evidence="2">The sequence shown here is derived from an EMBL/GenBank/DDBJ whole genome shotgun (WGS) entry which is preliminary data.</text>
</comment>
<accession>A0A0C2W1V7</accession>
<proteinExistence type="predicted"/>
<reference evidence="2 3" key="1">
    <citation type="submission" date="2015-01" db="EMBL/GenBank/DDBJ databases">
        <title>Genome sequencing of Jeotgalibacillus soli.</title>
        <authorList>
            <person name="Goh K.M."/>
            <person name="Chan K.-G."/>
            <person name="Yaakop A.S."/>
            <person name="Ee R."/>
            <person name="Gan H.M."/>
            <person name="Chan C.S."/>
        </authorList>
    </citation>
    <scope>NUCLEOTIDE SEQUENCE [LARGE SCALE GENOMIC DNA]</scope>
    <source>
        <strain evidence="2 3">P9</strain>
    </source>
</reference>
<feature type="region of interest" description="Disordered" evidence="1">
    <location>
        <begin position="14"/>
        <end position="40"/>
    </location>
</feature>
<keyword evidence="3" id="KW-1185">Reference proteome</keyword>
<evidence type="ECO:0000313" key="3">
    <source>
        <dbReference type="Proteomes" id="UP000031938"/>
    </source>
</evidence>
<name>A0A0C2W1V7_9BACL</name>
<dbReference type="EMBL" id="JXRP01000008">
    <property type="protein sequence ID" value="KIL50606.1"/>
    <property type="molecule type" value="Genomic_DNA"/>
</dbReference>
<organism evidence="2 3">
    <name type="scientific">Jeotgalibacillus soli</name>
    <dbReference type="NCBI Taxonomy" id="889306"/>
    <lineage>
        <taxon>Bacteria</taxon>
        <taxon>Bacillati</taxon>
        <taxon>Bacillota</taxon>
        <taxon>Bacilli</taxon>
        <taxon>Bacillales</taxon>
        <taxon>Caryophanaceae</taxon>
        <taxon>Jeotgalibacillus</taxon>
    </lineage>
</organism>
<dbReference type="RefSeq" id="WP_268747500.1">
    <property type="nucleotide sequence ID" value="NZ_JXRP01000008.1"/>
</dbReference>
<feature type="compositionally biased region" description="Basic residues" evidence="1">
    <location>
        <begin position="17"/>
        <end position="33"/>
    </location>
</feature>
<evidence type="ECO:0000313" key="2">
    <source>
        <dbReference type="EMBL" id="KIL50606.1"/>
    </source>
</evidence>
<evidence type="ECO:0000256" key="1">
    <source>
        <dbReference type="SAM" id="MobiDB-lite"/>
    </source>
</evidence>
<protein>
    <submittedName>
        <fullName evidence="2">Uncharacterized protein</fullName>
    </submittedName>
</protein>
<dbReference type="PATRIC" id="fig|889306.3.peg.606"/>
<dbReference type="Proteomes" id="UP000031938">
    <property type="component" value="Unassembled WGS sequence"/>
</dbReference>
<sequence length="40" mass="4665">MSFGDFMLLVKAEQEKKKKIKKQPTKSMNKKKPQNVNQGK</sequence>
<gene>
    <name evidence="2" type="ORF">KP78_06070</name>
</gene>